<feature type="non-terminal residue" evidence="1">
    <location>
        <position position="1"/>
    </location>
</feature>
<accession>A0A0F8YL22</accession>
<dbReference type="EMBL" id="LAZR01052815">
    <property type="protein sequence ID" value="KKK82113.1"/>
    <property type="molecule type" value="Genomic_DNA"/>
</dbReference>
<dbReference type="Gene3D" id="3.30.2400.30">
    <property type="match status" value="1"/>
</dbReference>
<gene>
    <name evidence="1" type="ORF">LCGC14_2806650</name>
</gene>
<proteinExistence type="predicted"/>
<name>A0A0F8YL22_9ZZZZ</name>
<evidence type="ECO:0008006" key="2">
    <source>
        <dbReference type="Google" id="ProtNLM"/>
    </source>
</evidence>
<sequence>AQALLRASSIAELRDLSPMPDDAQKLIDDAVIGVALERLVIFADVLAEGLVFPISDPLSVLDVQWEQISKSGGAQRTMNPGARGESQLVDRTIKNIPIYVTADDFSLNVRSVLASARNGTPLDLTMVQQATRRVNEALEDAIINGADVQVGANTTPGLLAAPNVNTQTYVDNEAWSAAAHSGDDILTDVLNMFAKLQGDNMFGPYNLYIPTTYGNKINEDFKAASDKTIRMRLEELEAGGRGLNVRVADKLPANRTILMQMTSDVVDIIDGEQPTVVPFTSLDGFTLFWIVMAIMVPRVKDDYSGQSGICTGNLT</sequence>
<dbReference type="AlphaFoldDB" id="A0A0F8YL22"/>
<reference evidence="1" key="1">
    <citation type="journal article" date="2015" name="Nature">
        <title>Complex archaea that bridge the gap between prokaryotes and eukaryotes.</title>
        <authorList>
            <person name="Spang A."/>
            <person name="Saw J.H."/>
            <person name="Jorgensen S.L."/>
            <person name="Zaremba-Niedzwiedzka K."/>
            <person name="Martijn J."/>
            <person name="Lind A.E."/>
            <person name="van Eijk R."/>
            <person name="Schleper C."/>
            <person name="Guy L."/>
            <person name="Ettema T.J."/>
        </authorList>
    </citation>
    <scope>NUCLEOTIDE SEQUENCE</scope>
</reference>
<protein>
    <recommendedName>
        <fullName evidence="2">Bacteriophage Mu GpT domain-containing protein</fullName>
    </recommendedName>
</protein>
<dbReference type="Pfam" id="PF19774">
    <property type="entry name" value="DUF6260"/>
    <property type="match status" value="1"/>
</dbReference>
<dbReference type="InterPro" id="IPR046227">
    <property type="entry name" value="DUF6260"/>
</dbReference>
<evidence type="ECO:0000313" key="1">
    <source>
        <dbReference type="EMBL" id="KKK82113.1"/>
    </source>
</evidence>
<comment type="caution">
    <text evidence="1">The sequence shown here is derived from an EMBL/GenBank/DDBJ whole genome shotgun (WGS) entry which is preliminary data.</text>
</comment>
<organism evidence="1">
    <name type="scientific">marine sediment metagenome</name>
    <dbReference type="NCBI Taxonomy" id="412755"/>
    <lineage>
        <taxon>unclassified sequences</taxon>
        <taxon>metagenomes</taxon>
        <taxon>ecological metagenomes</taxon>
    </lineage>
</organism>